<dbReference type="InterPro" id="IPR018062">
    <property type="entry name" value="HTH_AraC-typ_CS"/>
</dbReference>
<keyword evidence="3" id="KW-0804">Transcription</keyword>
<evidence type="ECO:0000256" key="1">
    <source>
        <dbReference type="ARBA" id="ARBA00023015"/>
    </source>
</evidence>
<dbReference type="Gene3D" id="2.60.120.10">
    <property type="entry name" value="Jelly Rolls"/>
    <property type="match status" value="1"/>
</dbReference>
<dbReference type="PANTHER" id="PTHR43280">
    <property type="entry name" value="ARAC-FAMILY TRANSCRIPTIONAL REGULATOR"/>
    <property type="match status" value="1"/>
</dbReference>
<dbReference type="PROSITE" id="PS01124">
    <property type="entry name" value="HTH_ARAC_FAMILY_2"/>
    <property type="match status" value="1"/>
</dbReference>
<dbReference type="InterPro" id="IPR018060">
    <property type="entry name" value="HTH_AraC"/>
</dbReference>
<keyword evidence="1" id="KW-0805">Transcription regulation</keyword>
<keyword evidence="6" id="KW-1185">Reference proteome</keyword>
<evidence type="ECO:0000313" key="6">
    <source>
        <dbReference type="Proteomes" id="UP000637513"/>
    </source>
</evidence>
<evidence type="ECO:0000256" key="2">
    <source>
        <dbReference type="ARBA" id="ARBA00023125"/>
    </source>
</evidence>
<dbReference type="SMART" id="SM00342">
    <property type="entry name" value="HTH_ARAC"/>
    <property type="match status" value="1"/>
</dbReference>
<comment type="caution">
    <text evidence="5">The sequence shown here is derived from an EMBL/GenBank/DDBJ whole genome shotgun (WGS) entry which is preliminary data.</text>
</comment>
<dbReference type="InterPro" id="IPR014710">
    <property type="entry name" value="RmlC-like_jellyroll"/>
</dbReference>
<dbReference type="Gene3D" id="1.10.10.60">
    <property type="entry name" value="Homeodomain-like"/>
    <property type="match status" value="2"/>
</dbReference>
<keyword evidence="2" id="KW-0238">DNA-binding</keyword>
<dbReference type="InterPro" id="IPR009057">
    <property type="entry name" value="Homeodomain-like_sf"/>
</dbReference>
<evidence type="ECO:0000259" key="4">
    <source>
        <dbReference type="PROSITE" id="PS01124"/>
    </source>
</evidence>
<dbReference type="RefSeq" id="WP_249302218.1">
    <property type="nucleotide sequence ID" value="NZ_JACRSW010000001.1"/>
</dbReference>
<organism evidence="5 6">
    <name type="scientific">Jutongia hominis</name>
    <dbReference type="NCBI Taxonomy" id="2763664"/>
    <lineage>
        <taxon>Bacteria</taxon>
        <taxon>Bacillati</taxon>
        <taxon>Bacillota</taxon>
        <taxon>Clostridia</taxon>
        <taxon>Lachnospirales</taxon>
        <taxon>Lachnospiraceae</taxon>
        <taxon>Jutongia</taxon>
    </lineage>
</organism>
<name>A0ABR7MR15_9FIRM</name>
<reference evidence="5 6" key="1">
    <citation type="submission" date="2020-08" db="EMBL/GenBank/DDBJ databases">
        <title>Genome public.</title>
        <authorList>
            <person name="Liu C."/>
            <person name="Sun Q."/>
        </authorList>
    </citation>
    <scope>NUCLEOTIDE SEQUENCE [LARGE SCALE GENOMIC DNA]</scope>
    <source>
        <strain evidence="5 6">BX3</strain>
    </source>
</reference>
<dbReference type="Pfam" id="PF02311">
    <property type="entry name" value="AraC_binding"/>
    <property type="match status" value="1"/>
</dbReference>
<evidence type="ECO:0000256" key="3">
    <source>
        <dbReference type="ARBA" id="ARBA00023163"/>
    </source>
</evidence>
<dbReference type="InterPro" id="IPR003313">
    <property type="entry name" value="AraC-bd"/>
</dbReference>
<sequence length="283" mass="33257">MSFICFPDLSSVQDLPFYTVSVGLHYWQYPTERPDGYAYPQFLYSSQGQGILTTEGYTIEIPPRSIIYLPPNSPHSYHAITDIWDVRWFVPSGFEALKLLQQLGFQKAAVFPITDLRSLEELHNKIHMAFQRNTKDSLFFSASYTYEFIFEFYRQYKQIHAIPALPYRKRLTPLLDYMEQHFSEPLTQQDLCAYIQVTPQHLCRMFKQCLQTRPMEYLAQIRIRHACELLRNTKNSIDFISYAVGFHNTNYFCKVFKKIQAITPGQYRISPRPLSPTDPELNS</sequence>
<dbReference type="EMBL" id="JACRSW010000001">
    <property type="protein sequence ID" value="MBC8556233.1"/>
    <property type="molecule type" value="Genomic_DNA"/>
</dbReference>
<feature type="domain" description="HTH araC/xylS-type" evidence="4">
    <location>
        <begin position="172"/>
        <end position="270"/>
    </location>
</feature>
<dbReference type="PANTHER" id="PTHR43280:SF28">
    <property type="entry name" value="HTH-TYPE TRANSCRIPTIONAL ACTIVATOR RHAS"/>
    <property type="match status" value="1"/>
</dbReference>
<evidence type="ECO:0000313" key="5">
    <source>
        <dbReference type="EMBL" id="MBC8556233.1"/>
    </source>
</evidence>
<dbReference type="SUPFAM" id="SSF46689">
    <property type="entry name" value="Homeodomain-like"/>
    <property type="match status" value="2"/>
</dbReference>
<dbReference type="SUPFAM" id="SSF51215">
    <property type="entry name" value="Regulatory protein AraC"/>
    <property type="match status" value="1"/>
</dbReference>
<proteinExistence type="predicted"/>
<accession>A0ABR7MR15</accession>
<dbReference type="Proteomes" id="UP000637513">
    <property type="component" value="Unassembled WGS sequence"/>
</dbReference>
<dbReference type="InterPro" id="IPR037923">
    <property type="entry name" value="HTH-like"/>
</dbReference>
<dbReference type="PROSITE" id="PS00041">
    <property type="entry name" value="HTH_ARAC_FAMILY_1"/>
    <property type="match status" value="1"/>
</dbReference>
<gene>
    <name evidence="5" type="ORF">H8700_00655</name>
</gene>
<dbReference type="Pfam" id="PF12833">
    <property type="entry name" value="HTH_18"/>
    <property type="match status" value="1"/>
</dbReference>
<protein>
    <submittedName>
        <fullName evidence="5">Helix-turn-helix transcriptional regulator</fullName>
    </submittedName>
</protein>